<dbReference type="InParanoid" id="A0A6L2QBD2"/>
<comment type="caution">
    <text evidence="2">The sequence shown here is derived from an EMBL/GenBank/DDBJ whole genome shotgun (WGS) entry which is preliminary data.</text>
</comment>
<dbReference type="AlphaFoldDB" id="A0A6L2QBD2"/>
<feature type="compositionally biased region" description="Basic and acidic residues" evidence="1">
    <location>
        <begin position="201"/>
        <end position="217"/>
    </location>
</feature>
<dbReference type="Proteomes" id="UP000502823">
    <property type="component" value="Unassembled WGS sequence"/>
</dbReference>
<feature type="region of interest" description="Disordered" evidence="1">
    <location>
        <begin position="358"/>
        <end position="383"/>
    </location>
</feature>
<name>A0A6L2QBD2_COPFO</name>
<reference evidence="3" key="1">
    <citation type="submission" date="2020-01" db="EMBL/GenBank/DDBJ databases">
        <title>Draft genome sequence of the Termite Coptotermes fromosanus.</title>
        <authorList>
            <person name="Itakura S."/>
            <person name="Yosikawa Y."/>
            <person name="Umezawa K."/>
        </authorList>
    </citation>
    <scope>NUCLEOTIDE SEQUENCE [LARGE SCALE GENOMIC DNA]</scope>
</reference>
<dbReference type="EMBL" id="BLKM01000870">
    <property type="protein sequence ID" value="GFG39157.1"/>
    <property type="molecule type" value="Genomic_DNA"/>
</dbReference>
<organism evidence="2 3">
    <name type="scientific">Coptotermes formosanus</name>
    <name type="common">Formosan subterranean termite</name>
    <dbReference type="NCBI Taxonomy" id="36987"/>
    <lineage>
        <taxon>Eukaryota</taxon>
        <taxon>Metazoa</taxon>
        <taxon>Ecdysozoa</taxon>
        <taxon>Arthropoda</taxon>
        <taxon>Hexapoda</taxon>
        <taxon>Insecta</taxon>
        <taxon>Pterygota</taxon>
        <taxon>Neoptera</taxon>
        <taxon>Polyneoptera</taxon>
        <taxon>Dictyoptera</taxon>
        <taxon>Blattodea</taxon>
        <taxon>Blattoidea</taxon>
        <taxon>Termitoidae</taxon>
        <taxon>Rhinotermitidae</taxon>
        <taxon>Coptotermes</taxon>
    </lineage>
</organism>
<gene>
    <name evidence="2" type="ORF">Cfor_06465</name>
</gene>
<dbReference type="OrthoDB" id="6734914at2759"/>
<keyword evidence="3" id="KW-1185">Reference proteome</keyword>
<evidence type="ECO:0000313" key="2">
    <source>
        <dbReference type="EMBL" id="GFG39157.1"/>
    </source>
</evidence>
<feature type="region of interest" description="Disordered" evidence="1">
    <location>
        <begin position="201"/>
        <end position="323"/>
    </location>
</feature>
<protein>
    <submittedName>
        <fullName evidence="2">Uncharacterized protein</fullName>
    </submittedName>
</protein>
<feature type="compositionally biased region" description="Low complexity" evidence="1">
    <location>
        <begin position="251"/>
        <end position="260"/>
    </location>
</feature>
<feature type="region of interest" description="Disordered" evidence="1">
    <location>
        <begin position="1"/>
        <end position="35"/>
    </location>
</feature>
<feature type="compositionally biased region" description="Acidic residues" evidence="1">
    <location>
        <begin position="297"/>
        <end position="312"/>
    </location>
</feature>
<accession>A0A6L2QBD2</accession>
<evidence type="ECO:0000256" key="1">
    <source>
        <dbReference type="SAM" id="MobiDB-lite"/>
    </source>
</evidence>
<sequence length="399" mass="43352">MEPAKAQSEDFKEQVSSISSFHPPEGIGMHRDNESIDDFEHLDPEFSLVKEFQVQESQNKIDHLSSQDPITDFSHAASAVSQNASEFSDLPVTKLHSTMEAKDILQLAGEKSDSSSGTVIGSASALLGGNDLLKTTELPDKMTFSQEPQDLLGFSAEAAVKPDSDVLISTHEKLAPKFESEFDIGKLSSQKALSQAFMDTERENIVTEGPGSHKDIPSKLTADVDFQNSESKPTDVPALDLDNLSSENYHSDGLSSSLSGDTKKHHEDIQDIFDTVLNPPKSNIEPEIGTSKPLSVQDEDDLPSQEEAEPEVEPTPVVVEPPLKPLPSAPEFIKPVAVIPEPSVKPETVAAVEPNINVLPDKPSIRSTSPVCPVKTKPEVDDSDLEEIKPIQLFQYIGL</sequence>
<evidence type="ECO:0000313" key="3">
    <source>
        <dbReference type="Proteomes" id="UP000502823"/>
    </source>
</evidence>
<proteinExistence type="predicted"/>
<feature type="non-terminal residue" evidence="2">
    <location>
        <position position="399"/>
    </location>
</feature>